<dbReference type="Proteomes" id="UP000538406">
    <property type="component" value="Unassembled WGS sequence"/>
</dbReference>
<reference evidence="1 7" key="4">
    <citation type="submission" date="2018-08" db="EMBL/GenBank/DDBJ databases">
        <authorList>
            <consortium name="NARMS: The National Antimicrobial Resistance Monitoring System"/>
        </authorList>
    </citation>
    <scope>NUCLEOTIDE SEQUENCE [LARGE SCALE GENOMIC DNA]</scope>
    <source>
        <strain evidence="1 7">FSIS11705178</strain>
    </source>
</reference>
<dbReference type="EMBL" id="UGFG01000001">
    <property type="protein sequence ID" value="STM37536.1"/>
    <property type="molecule type" value="Genomic_DNA"/>
</dbReference>
<evidence type="ECO:0000313" key="3">
    <source>
        <dbReference type="EMBL" id="PZT67665.1"/>
    </source>
</evidence>
<evidence type="ECO:0000313" key="6">
    <source>
        <dbReference type="Proteomes" id="UP000254429"/>
    </source>
</evidence>
<protein>
    <submittedName>
        <fullName evidence="3">Uncharacterized protein</fullName>
    </submittedName>
</protein>
<dbReference type="AlphaFoldDB" id="A0A2W6PI30"/>
<proteinExistence type="predicted"/>
<evidence type="ECO:0000313" key="2">
    <source>
        <dbReference type="EMBL" id="HBB1573667.1"/>
    </source>
</evidence>
<evidence type="ECO:0000313" key="5">
    <source>
        <dbReference type="Proteomes" id="UP000249482"/>
    </source>
</evidence>
<reference evidence="3 5" key="2">
    <citation type="submission" date="2018-06" db="EMBL/GenBank/DDBJ databases">
        <title>Draft genome sequence of mcr-1-harboring Escherichia coli isolated from wound infection of a hospitalized patient, in Bolivia.</title>
        <authorList>
            <person name="Munoz M.E."/>
            <person name="Moura Q."/>
            <person name="Ventura P.R.M."/>
            <person name="Bustos L.R."/>
            <person name="Ovando B.G."/>
            <person name="Terrazas D.I.V."/>
            <person name="Yarhui N.B."/>
            <person name="Cerdeira L."/>
            <person name="Lincopan N."/>
        </authorList>
    </citation>
    <scope>NUCLEOTIDE SEQUENCE [LARGE SCALE GENOMIC DNA]</scope>
    <source>
        <strain evidence="3 5">EcMLT</strain>
    </source>
</reference>
<reference evidence="2" key="5">
    <citation type="submission" date="2021-03" db="EMBL/GenBank/DDBJ databases">
        <authorList>
            <consortium name="NCBI Pathogen Detection Project"/>
        </authorList>
    </citation>
    <scope>NUCLEOTIDE SEQUENCE</scope>
    <source>
        <strain evidence="2">Escherichia coli</strain>
    </source>
</reference>
<name>A0A2W6PI30_ECOLX</name>
<dbReference type="Proteomes" id="UP000249482">
    <property type="component" value="Unassembled WGS sequence"/>
</dbReference>
<evidence type="ECO:0000313" key="4">
    <source>
        <dbReference type="EMBL" id="STM37536.1"/>
    </source>
</evidence>
<dbReference type="Proteomes" id="UP000254429">
    <property type="component" value="Unassembled WGS sequence"/>
</dbReference>
<dbReference type="EMBL" id="QKWZ01000064">
    <property type="protein sequence ID" value="PZT67665.1"/>
    <property type="molecule type" value="Genomic_DNA"/>
</dbReference>
<dbReference type="RefSeq" id="WP_001572958.1">
    <property type="nucleotide sequence ID" value="NZ_BFKC01000032.1"/>
</dbReference>
<dbReference type="EMBL" id="AASHPR010000076">
    <property type="protein sequence ID" value="EFC3527404.1"/>
    <property type="molecule type" value="Genomic_DNA"/>
</dbReference>
<reference evidence="2" key="1">
    <citation type="journal article" date="2018" name="Genome Biol.">
        <title>SKESA: strategic k-mer extension for scrupulous assemblies.</title>
        <authorList>
            <person name="Souvorov A."/>
            <person name="Agarwala R."/>
            <person name="Lipman D.J."/>
        </authorList>
    </citation>
    <scope>NUCLEOTIDE SEQUENCE</scope>
    <source>
        <strain evidence="2">Escherichia coli</strain>
    </source>
</reference>
<reference evidence="4 6" key="3">
    <citation type="submission" date="2018-06" db="EMBL/GenBank/DDBJ databases">
        <authorList>
            <consortium name="Pathogen Informatics"/>
            <person name="Doyle S."/>
        </authorList>
    </citation>
    <scope>NUCLEOTIDE SEQUENCE [LARGE SCALE GENOMIC DNA]</scope>
    <source>
        <strain evidence="4 6">NCTC8500</strain>
    </source>
</reference>
<dbReference type="EMBL" id="DADUEU010000014">
    <property type="protein sequence ID" value="HBB1573667.1"/>
    <property type="molecule type" value="Genomic_DNA"/>
</dbReference>
<dbReference type="Proteomes" id="UP000870292">
    <property type="component" value="Unassembled WGS sequence"/>
</dbReference>
<organism evidence="3 5">
    <name type="scientific">Escherichia coli</name>
    <dbReference type="NCBI Taxonomy" id="562"/>
    <lineage>
        <taxon>Bacteria</taxon>
        <taxon>Pseudomonadati</taxon>
        <taxon>Pseudomonadota</taxon>
        <taxon>Gammaproteobacteria</taxon>
        <taxon>Enterobacterales</taxon>
        <taxon>Enterobacteriaceae</taxon>
        <taxon>Escherichia</taxon>
    </lineage>
</organism>
<evidence type="ECO:0000313" key="1">
    <source>
        <dbReference type="EMBL" id="EFC3527404.1"/>
    </source>
</evidence>
<accession>A0A2W6PI30</accession>
<sequence length="91" mass="10610">MNNSIIVPEDKDFVCAFATSPNSFYEAIESYRNYVDLVQEIEFEHVFLYLLFSIVVNGSTDITINDEVRMCIEQLVYEKNSIRNNNADKKM</sequence>
<evidence type="ECO:0000313" key="7">
    <source>
        <dbReference type="Proteomes" id="UP000538406"/>
    </source>
</evidence>
<gene>
    <name evidence="1" type="ORF">CTR35_004664</name>
    <name evidence="3" type="ORF">DNQ45_03255</name>
    <name evidence="2" type="ORF">J0541_002589</name>
    <name evidence="4" type="ORF">NCTC8500_01274</name>
</gene>